<comment type="caution">
    <text evidence="2">The sequence shown here is derived from an EMBL/GenBank/DDBJ whole genome shotgun (WGS) entry which is preliminary data.</text>
</comment>
<gene>
    <name evidence="2" type="ORF">LJD61_13275</name>
</gene>
<accession>A0ABT1NGX8</accession>
<keyword evidence="3" id="KW-1185">Reference proteome</keyword>
<evidence type="ECO:0000313" key="3">
    <source>
        <dbReference type="Proteomes" id="UP001651880"/>
    </source>
</evidence>
<keyword evidence="1" id="KW-1133">Transmembrane helix</keyword>
<dbReference type="Proteomes" id="UP001651880">
    <property type="component" value="Unassembled WGS sequence"/>
</dbReference>
<keyword evidence="1" id="KW-0472">Membrane</keyword>
<dbReference type="EMBL" id="JAJEKE010000012">
    <property type="protein sequence ID" value="MCQ1530515.1"/>
    <property type="molecule type" value="Genomic_DNA"/>
</dbReference>
<protein>
    <submittedName>
        <fullName evidence="2">DUF2812 domain-containing protein</fullName>
    </submittedName>
</protein>
<reference evidence="2 3" key="1">
    <citation type="submission" date="2021-10" db="EMBL/GenBank/DDBJ databases">
        <title>Lutispora strain m25 sp. nov., a thermophilic, non-spore-forming bacterium isolated from a lab-scale methanogenic bioreactor digesting anaerobic sludge.</title>
        <authorList>
            <person name="El Houari A."/>
            <person name="Mcdonald J."/>
        </authorList>
    </citation>
    <scope>NUCLEOTIDE SEQUENCE [LARGE SCALE GENOMIC DNA]</scope>
    <source>
        <strain evidence="3">m25</strain>
    </source>
</reference>
<dbReference type="RefSeq" id="WP_255228039.1">
    <property type="nucleotide sequence ID" value="NZ_JAJEKE010000012.1"/>
</dbReference>
<keyword evidence="1" id="KW-0812">Transmembrane</keyword>
<evidence type="ECO:0000313" key="2">
    <source>
        <dbReference type="EMBL" id="MCQ1530515.1"/>
    </source>
</evidence>
<feature type="transmembrane region" description="Helical" evidence="1">
    <location>
        <begin position="167"/>
        <end position="187"/>
    </location>
</feature>
<feature type="transmembrane region" description="Helical" evidence="1">
    <location>
        <begin position="144"/>
        <end position="161"/>
    </location>
</feature>
<proteinExistence type="predicted"/>
<dbReference type="Pfam" id="PF11193">
    <property type="entry name" value="DUF2812"/>
    <property type="match status" value="1"/>
</dbReference>
<name>A0ABT1NGX8_9FIRM</name>
<dbReference type="InterPro" id="IPR021359">
    <property type="entry name" value="DUF2812"/>
</dbReference>
<sequence length="202" mass="23567">MKKCYRFFGGFLDTQENWLNQMAQKGYRLIKTGKMTYDFEECQPGEYQYAVEFVAQQSFKKEKEYRAFLEELGYKVFYKNANLNFSVIKLRWRPYGSGMGQISTKPGNYNKELFIVEKKNTGKPFELHTTNSDKSNYYKSLRNAWLATVVMLLAFAVWQFIDKGFISKGVIAFGILGILCSIPTIRYQKRTSAFSVRANIEE</sequence>
<organism evidence="2 3">
    <name type="scientific">Lutispora saccharofermentans</name>
    <dbReference type="NCBI Taxonomy" id="3024236"/>
    <lineage>
        <taxon>Bacteria</taxon>
        <taxon>Bacillati</taxon>
        <taxon>Bacillota</taxon>
        <taxon>Clostridia</taxon>
        <taxon>Lutisporales</taxon>
        <taxon>Lutisporaceae</taxon>
        <taxon>Lutispora</taxon>
    </lineage>
</organism>
<evidence type="ECO:0000256" key="1">
    <source>
        <dbReference type="SAM" id="Phobius"/>
    </source>
</evidence>